<gene>
    <name evidence="1" type="ORF">B296_00049075</name>
</gene>
<evidence type="ECO:0000313" key="2">
    <source>
        <dbReference type="Proteomes" id="UP000287651"/>
    </source>
</evidence>
<organism evidence="1 2">
    <name type="scientific">Ensete ventricosum</name>
    <name type="common">Abyssinian banana</name>
    <name type="synonym">Musa ensete</name>
    <dbReference type="NCBI Taxonomy" id="4639"/>
    <lineage>
        <taxon>Eukaryota</taxon>
        <taxon>Viridiplantae</taxon>
        <taxon>Streptophyta</taxon>
        <taxon>Embryophyta</taxon>
        <taxon>Tracheophyta</taxon>
        <taxon>Spermatophyta</taxon>
        <taxon>Magnoliopsida</taxon>
        <taxon>Liliopsida</taxon>
        <taxon>Zingiberales</taxon>
        <taxon>Musaceae</taxon>
        <taxon>Ensete</taxon>
    </lineage>
</organism>
<dbReference type="EMBL" id="AMZH03034120">
    <property type="protein sequence ID" value="RRT32055.1"/>
    <property type="molecule type" value="Genomic_DNA"/>
</dbReference>
<comment type="caution">
    <text evidence="1">The sequence shown here is derived from an EMBL/GenBank/DDBJ whole genome shotgun (WGS) entry which is preliminary data.</text>
</comment>
<accession>A0A426WXN2</accession>
<protein>
    <submittedName>
        <fullName evidence="1">Uncharacterized protein</fullName>
    </submittedName>
</protein>
<name>A0A426WXN2_ENSVE</name>
<dbReference type="AlphaFoldDB" id="A0A426WXN2"/>
<dbReference type="Proteomes" id="UP000287651">
    <property type="component" value="Unassembled WGS sequence"/>
</dbReference>
<sequence length="86" mass="9418">MRTLRDWMVVEGVVGLGMAGRGATLVLCTSWFNCSSWIRTKLGWKVEARVTAIVVIAWEGGGMDDSYRGNKIAALISDDRTLEGVL</sequence>
<reference evidence="1 2" key="1">
    <citation type="journal article" date="2014" name="Agronomy (Basel)">
        <title>A Draft Genome Sequence for Ensete ventricosum, the Drought-Tolerant Tree Against Hunger.</title>
        <authorList>
            <person name="Harrison J."/>
            <person name="Moore K.A."/>
            <person name="Paszkiewicz K."/>
            <person name="Jones T."/>
            <person name="Grant M."/>
            <person name="Ambacheew D."/>
            <person name="Muzemil S."/>
            <person name="Studholme D.J."/>
        </authorList>
    </citation>
    <scope>NUCLEOTIDE SEQUENCE [LARGE SCALE GENOMIC DNA]</scope>
</reference>
<proteinExistence type="predicted"/>
<evidence type="ECO:0000313" key="1">
    <source>
        <dbReference type="EMBL" id="RRT32055.1"/>
    </source>
</evidence>